<dbReference type="PANTHER" id="PTHR33910:SF1">
    <property type="entry name" value="PROTEIN TRANSLOCASE SUBUNIT SECE"/>
    <property type="match status" value="1"/>
</dbReference>
<dbReference type="InterPro" id="IPR001901">
    <property type="entry name" value="Translocase_SecE/Sec61-g"/>
</dbReference>
<dbReference type="NCBIfam" id="TIGR00964">
    <property type="entry name" value="secE_bact"/>
    <property type="match status" value="1"/>
</dbReference>
<dbReference type="AlphaFoldDB" id="A0A1D7QZY7"/>
<dbReference type="GO" id="GO:0009306">
    <property type="term" value="P:protein secretion"/>
    <property type="evidence" value="ECO:0007669"/>
    <property type="project" value="UniProtKB-UniRule"/>
</dbReference>
<comment type="subcellular location">
    <subcellularLocation>
        <location evidence="9">Cell membrane</location>
        <topology evidence="9">Single-pass membrane protein</topology>
    </subcellularLocation>
    <subcellularLocation>
        <location evidence="1">Membrane</location>
    </subcellularLocation>
</comment>
<dbReference type="PANTHER" id="PTHR33910">
    <property type="entry name" value="PROTEIN TRANSLOCASE SUBUNIT SECE"/>
    <property type="match status" value="1"/>
</dbReference>
<dbReference type="HAMAP" id="MF_00422">
    <property type="entry name" value="SecE"/>
    <property type="match status" value="1"/>
</dbReference>
<dbReference type="GO" id="GO:0065002">
    <property type="term" value="P:intracellular protein transmembrane transport"/>
    <property type="evidence" value="ECO:0007669"/>
    <property type="project" value="UniProtKB-UniRule"/>
</dbReference>
<dbReference type="RefSeq" id="WP_069366447.1">
    <property type="nucleotide sequence ID" value="NZ_CP012502.1"/>
</dbReference>
<accession>A0A1D7QZY7</accession>
<sequence>MAEQEPKKSKNPIHFLKDVSTEMKRVTWPTRPELFRYTVIVSTTVIFMAIFFAISDLGISSLLELITN</sequence>
<evidence type="ECO:0000256" key="1">
    <source>
        <dbReference type="ARBA" id="ARBA00004370"/>
    </source>
</evidence>
<dbReference type="Proteomes" id="UP000094463">
    <property type="component" value="Chromosome"/>
</dbReference>
<proteinExistence type="inferred from homology"/>
<evidence type="ECO:0000256" key="3">
    <source>
        <dbReference type="ARBA" id="ARBA00022475"/>
    </source>
</evidence>
<dbReference type="InterPro" id="IPR005807">
    <property type="entry name" value="SecE_bac"/>
</dbReference>
<evidence type="ECO:0000256" key="5">
    <source>
        <dbReference type="ARBA" id="ARBA00022927"/>
    </source>
</evidence>
<dbReference type="Gene3D" id="1.20.5.1030">
    <property type="entry name" value="Preprotein translocase secy subunit"/>
    <property type="match status" value="1"/>
</dbReference>
<comment type="function">
    <text evidence="9">Essential subunit of the Sec protein translocation channel SecYEG. Clamps together the 2 halves of SecY. May contact the channel plug during translocation.</text>
</comment>
<organism evidence="10 11">
    <name type="scientific">Salisediminibacterium beveridgei</name>
    <dbReference type="NCBI Taxonomy" id="632773"/>
    <lineage>
        <taxon>Bacteria</taxon>
        <taxon>Bacillati</taxon>
        <taxon>Bacillota</taxon>
        <taxon>Bacilli</taxon>
        <taxon>Bacillales</taxon>
        <taxon>Bacillaceae</taxon>
        <taxon>Salisediminibacterium</taxon>
    </lineage>
</organism>
<dbReference type="OrthoDB" id="9813233at2"/>
<keyword evidence="6 9" id="KW-1133">Transmembrane helix</keyword>
<evidence type="ECO:0000256" key="2">
    <source>
        <dbReference type="ARBA" id="ARBA00022448"/>
    </source>
</evidence>
<feature type="transmembrane region" description="Helical" evidence="9">
    <location>
        <begin position="34"/>
        <end position="54"/>
    </location>
</feature>
<evidence type="ECO:0000256" key="9">
    <source>
        <dbReference type="HAMAP-Rule" id="MF_00422"/>
    </source>
</evidence>
<keyword evidence="7 9" id="KW-0811">Translocation</keyword>
<evidence type="ECO:0000313" key="10">
    <source>
        <dbReference type="EMBL" id="AOM84576.1"/>
    </source>
</evidence>
<evidence type="ECO:0000256" key="7">
    <source>
        <dbReference type="ARBA" id="ARBA00023010"/>
    </source>
</evidence>
<dbReference type="GO" id="GO:0005886">
    <property type="term" value="C:plasma membrane"/>
    <property type="evidence" value="ECO:0007669"/>
    <property type="project" value="UniProtKB-SubCell"/>
</dbReference>
<evidence type="ECO:0000256" key="4">
    <source>
        <dbReference type="ARBA" id="ARBA00022692"/>
    </source>
</evidence>
<reference evidence="10 11" key="1">
    <citation type="submission" date="2015-08" db="EMBL/GenBank/DDBJ databases">
        <title>The complete genome sequence of Bacillus beveridgei MLTeJB.</title>
        <authorList>
            <person name="Hanson T.E."/>
            <person name="Mesa C."/>
            <person name="Basesman S.M."/>
            <person name="Oremland R.S."/>
        </authorList>
    </citation>
    <scope>NUCLEOTIDE SEQUENCE [LARGE SCALE GENOMIC DNA]</scope>
    <source>
        <strain evidence="10 11">MLTeJB</strain>
    </source>
</reference>
<name>A0A1D7QZY7_9BACI</name>
<keyword evidence="2 9" id="KW-0813">Transport</keyword>
<keyword evidence="11" id="KW-1185">Reference proteome</keyword>
<gene>
    <name evidence="9 10" type="primary">secE</name>
    <name evidence="10" type="ORF">BBEV_3261</name>
</gene>
<evidence type="ECO:0000256" key="6">
    <source>
        <dbReference type="ARBA" id="ARBA00022989"/>
    </source>
</evidence>
<keyword evidence="4 9" id="KW-0812">Transmembrane</keyword>
<dbReference type="KEGG" id="bbev:BBEV_3261"/>
<evidence type="ECO:0000256" key="8">
    <source>
        <dbReference type="ARBA" id="ARBA00023136"/>
    </source>
</evidence>
<dbReference type="InterPro" id="IPR038379">
    <property type="entry name" value="SecE_sf"/>
</dbReference>
<comment type="subunit">
    <text evidence="9">Component of the Sec protein translocase complex. Heterotrimer consisting of SecY, SecE and SecG subunits. The heterotrimers can form oligomers, although 1 heterotrimer is thought to be able to translocate proteins. Interacts with the ribosome. Interacts with SecDF, and other proteins may be involved. Interacts with SecA.</text>
</comment>
<evidence type="ECO:0000313" key="11">
    <source>
        <dbReference type="Proteomes" id="UP000094463"/>
    </source>
</evidence>
<dbReference type="Pfam" id="PF00584">
    <property type="entry name" value="SecE"/>
    <property type="match status" value="1"/>
</dbReference>
<dbReference type="PATRIC" id="fig|632773.3.peg.3424"/>
<dbReference type="GO" id="GO:0008320">
    <property type="term" value="F:protein transmembrane transporter activity"/>
    <property type="evidence" value="ECO:0007669"/>
    <property type="project" value="UniProtKB-UniRule"/>
</dbReference>
<dbReference type="EMBL" id="CP012502">
    <property type="protein sequence ID" value="AOM84576.1"/>
    <property type="molecule type" value="Genomic_DNA"/>
</dbReference>
<dbReference type="GO" id="GO:0006605">
    <property type="term" value="P:protein targeting"/>
    <property type="evidence" value="ECO:0007669"/>
    <property type="project" value="UniProtKB-UniRule"/>
</dbReference>
<dbReference type="STRING" id="632773.BBEV_3261"/>
<protein>
    <recommendedName>
        <fullName evidence="9">Protein translocase subunit SecE</fullName>
    </recommendedName>
</protein>
<comment type="similarity">
    <text evidence="9">Belongs to the SecE/SEC61-gamma family.</text>
</comment>
<keyword evidence="8 9" id="KW-0472">Membrane</keyword>
<keyword evidence="5 9" id="KW-0653">Protein transport</keyword>
<keyword evidence="3 9" id="KW-1003">Cell membrane</keyword>
<dbReference type="GO" id="GO:0043952">
    <property type="term" value="P:protein transport by the Sec complex"/>
    <property type="evidence" value="ECO:0007669"/>
    <property type="project" value="UniProtKB-UniRule"/>
</dbReference>